<evidence type="ECO:0000256" key="1">
    <source>
        <dbReference type="SAM" id="Phobius"/>
    </source>
</evidence>
<evidence type="ECO:0000313" key="3">
    <source>
        <dbReference type="Proteomes" id="UP000789704"/>
    </source>
</evidence>
<feature type="transmembrane region" description="Helical" evidence="1">
    <location>
        <begin position="105"/>
        <end position="125"/>
    </location>
</feature>
<reference evidence="2" key="1">
    <citation type="submission" date="2021-04" db="EMBL/GenBank/DDBJ databases">
        <authorList>
            <person name="Vanwijnsberghe S."/>
        </authorList>
    </citation>
    <scope>NUCLEOTIDE SEQUENCE</scope>
    <source>
        <strain evidence="2">LMG 31841</strain>
    </source>
</reference>
<dbReference type="AlphaFoldDB" id="A0A9N8S0P9"/>
<keyword evidence="3" id="KW-1185">Reference proteome</keyword>
<gene>
    <name evidence="2" type="ORF">LMG31841_04771</name>
</gene>
<organism evidence="2 3">
    <name type="scientific">Paraburkholderia saeva</name>
    <dbReference type="NCBI Taxonomy" id="2777537"/>
    <lineage>
        <taxon>Bacteria</taxon>
        <taxon>Pseudomonadati</taxon>
        <taxon>Pseudomonadota</taxon>
        <taxon>Betaproteobacteria</taxon>
        <taxon>Burkholderiales</taxon>
        <taxon>Burkholderiaceae</taxon>
        <taxon>Paraburkholderia</taxon>
    </lineage>
</organism>
<proteinExistence type="predicted"/>
<feature type="transmembrane region" description="Helical" evidence="1">
    <location>
        <begin position="155"/>
        <end position="172"/>
    </location>
</feature>
<keyword evidence="1" id="KW-0472">Membrane</keyword>
<accession>A0A9N8S0P9</accession>
<feature type="transmembrane region" description="Helical" evidence="1">
    <location>
        <begin position="224"/>
        <end position="244"/>
    </location>
</feature>
<feature type="transmembrane region" description="Helical" evidence="1">
    <location>
        <begin position="307"/>
        <end position="329"/>
    </location>
</feature>
<keyword evidence="1" id="KW-0812">Transmembrane</keyword>
<evidence type="ECO:0000313" key="2">
    <source>
        <dbReference type="EMBL" id="CAG4918299.1"/>
    </source>
</evidence>
<dbReference type="Proteomes" id="UP000789704">
    <property type="component" value="Unassembled WGS sequence"/>
</dbReference>
<dbReference type="RefSeq" id="WP_228882321.1">
    <property type="nucleotide sequence ID" value="NZ_CAJQZC010000010.1"/>
</dbReference>
<keyword evidence="1" id="KW-1133">Transmembrane helix</keyword>
<sequence length="535" mass="59420">MSRSGTLTDPPFATSTAAKGRAKSRVTPLQLWSLWIIGTVLASLPFLILPVPPLGQHFYNIVRIDILAHPDRYASNFVVHWDMVPDLAMDLAGPLLVKWMTVEQAARLFVLASLALLSSGCLMLGRAVNGRWSILPLMSFLLLYNWILIRGYANNLSGLGLCFWALAAHVALRRHILARILVSVVSACVIYVCHLFPLAVFALIACTWELGCLIQSRDLRVRSLCGHAAACAIPFVLPALLLWHSSTRALTEAIDFGFLQMAWRIRLGVAAFTIGERAADIVILVSLCVAGVIGTARHWWTCRPECRLTVVALPVVLILAPFTAFSAYGIVERCALAFAFLLTALLDVRIVDPKLQRIGAVALIFVFLFRVGTVAHDWQAAKPVMEAYRQAFASLKPGAVLMQFKQDAGYPLPLKDPHRWNPYLDKVVALATLDGVLVPDLYLKAGQQPVLYRPENVALRTFQVEGQINNEGAQVDDHALRTWAAAFLQRFPQIQSRFPAIYLAVFDPHMRLSAELPGWRLVATLPEHRLYELDR</sequence>
<feature type="transmembrane region" description="Helical" evidence="1">
    <location>
        <begin position="335"/>
        <end position="351"/>
    </location>
</feature>
<protein>
    <submittedName>
        <fullName evidence="2">Uncharacterized protein</fullName>
    </submittedName>
</protein>
<feature type="transmembrane region" description="Helical" evidence="1">
    <location>
        <begin position="358"/>
        <end position="375"/>
    </location>
</feature>
<feature type="transmembrane region" description="Helical" evidence="1">
    <location>
        <begin position="29"/>
        <end position="49"/>
    </location>
</feature>
<comment type="caution">
    <text evidence="2">The sequence shown here is derived from an EMBL/GenBank/DDBJ whole genome shotgun (WGS) entry which is preliminary data.</text>
</comment>
<dbReference type="EMBL" id="CAJQZC010000010">
    <property type="protein sequence ID" value="CAG4918299.1"/>
    <property type="molecule type" value="Genomic_DNA"/>
</dbReference>
<feature type="transmembrane region" description="Helical" evidence="1">
    <location>
        <begin position="184"/>
        <end position="204"/>
    </location>
</feature>
<feature type="transmembrane region" description="Helical" evidence="1">
    <location>
        <begin position="281"/>
        <end position="300"/>
    </location>
</feature>
<feature type="transmembrane region" description="Helical" evidence="1">
    <location>
        <begin position="132"/>
        <end position="149"/>
    </location>
</feature>
<name>A0A9N8S0P9_9BURK</name>